<dbReference type="EMBL" id="CP010803">
    <property type="protein sequence ID" value="AJY44581.1"/>
    <property type="molecule type" value="Genomic_DNA"/>
</dbReference>
<dbReference type="GO" id="GO:0034707">
    <property type="term" value="C:chloride channel complex"/>
    <property type="evidence" value="ECO:0007669"/>
    <property type="project" value="UniProtKB-KW"/>
</dbReference>
<dbReference type="AlphaFoldDB" id="A0A0D5LKA5"/>
<dbReference type="InterPro" id="IPR001807">
    <property type="entry name" value="ClC"/>
</dbReference>
<evidence type="ECO:0000256" key="10">
    <source>
        <dbReference type="SAM" id="Coils"/>
    </source>
</evidence>
<dbReference type="SUPFAM" id="SSF81340">
    <property type="entry name" value="Clc chloride channel"/>
    <property type="match status" value="1"/>
</dbReference>
<dbReference type="PANTHER" id="PTHR43427">
    <property type="entry name" value="CHLORIDE CHANNEL PROTEIN CLC-E"/>
    <property type="match status" value="1"/>
</dbReference>
<sequence>MRPYYKNVKMFRRSRVMWGSWRIWQPRLVFWVGAVMIGVISVLFARAADEAMDIFNHVRTANAYTPYLPLIITPLGFMLCSYLGNRWFPNSQGSGIPQAIAARHLHHTESQHRLLNLRIAAGKILITVLGLFCGASIGREGPTAQVGASIMIQTARWGKMIQTKGLIVAGSAAGISAAFNTPLAGIVFAIEEMSRAYESRANGLVVSAIILSGLAAIGLAGNYTYFGQASAIAVAPQEWVAVFVCGIGGGLLGALFSLYSLKAARRLKRWAQPAPIKRMALVAGGCGLAVAVIGVISGGSTFGTGYEQARTVIEGGDIGAFYFVGKLAATFLSMASGIPGGLFAPSLSVGATLGSSIAHVLGISIGLGAILGMAGYFAGVVQSPMTAFVIILEMTDNHDGIITLMATSMLGYIASRLILSEPLYHGLSRAYLADAIKFQRARSRESAEEERANIDEMRVETKRYNDKGAL</sequence>
<feature type="transmembrane region" description="Helical" evidence="11">
    <location>
        <begin position="166"/>
        <end position="189"/>
    </location>
</feature>
<dbReference type="RefSeq" id="WP_045679158.1">
    <property type="nucleotide sequence ID" value="NZ_CP010803.1"/>
</dbReference>
<evidence type="ECO:0000256" key="4">
    <source>
        <dbReference type="ARBA" id="ARBA00022989"/>
    </source>
</evidence>
<dbReference type="KEGG" id="mey:TM49_01045"/>
<evidence type="ECO:0000256" key="2">
    <source>
        <dbReference type="ARBA" id="ARBA00022448"/>
    </source>
</evidence>
<feature type="transmembrane region" description="Helical" evidence="11">
    <location>
        <begin position="356"/>
        <end position="381"/>
    </location>
</feature>
<evidence type="ECO:0000256" key="5">
    <source>
        <dbReference type="ARBA" id="ARBA00023065"/>
    </source>
</evidence>
<keyword evidence="10" id="KW-0175">Coiled coil</keyword>
<keyword evidence="4 11" id="KW-1133">Transmembrane helix</keyword>
<accession>A0A0D5LKA5</accession>
<feature type="transmembrane region" description="Helical" evidence="11">
    <location>
        <begin position="401"/>
        <end position="419"/>
    </location>
</feature>
<evidence type="ECO:0000256" key="3">
    <source>
        <dbReference type="ARBA" id="ARBA00022692"/>
    </source>
</evidence>
<feature type="transmembrane region" description="Helical" evidence="11">
    <location>
        <begin position="115"/>
        <end position="137"/>
    </location>
</feature>
<feature type="transmembrane region" description="Helical" evidence="11">
    <location>
        <begin position="239"/>
        <end position="259"/>
    </location>
</feature>
<dbReference type="HOGENOM" id="CLU_015263_6_0_5"/>
<dbReference type="Proteomes" id="UP000032611">
    <property type="component" value="Chromosome"/>
</dbReference>
<evidence type="ECO:0000256" key="8">
    <source>
        <dbReference type="ARBA" id="ARBA00023214"/>
    </source>
</evidence>
<dbReference type="InterPro" id="IPR050368">
    <property type="entry name" value="ClC-type_chloride_channel"/>
</dbReference>
<keyword evidence="9" id="KW-0407">Ion channel</keyword>
<reference evidence="12 13" key="1">
    <citation type="journal article" date="2015" name="Genome Announc.">
        <title>Complete genome sequence of Martelella endophytica YC6887, which has antifungal activity associated with a halophyte.</title>
        <authorList>
            <person name="Khan A."/>
            <person name="Khan H."/>
            <person name="Chung E.J."/>
            <person name="Hossain M.T."/>
            <person name="Chung Y.R."/>
        </authorList>
    </citation>
    <scope>NUCLEOTIDE SEQUENCE [LARGE SCALE GENOMIC DNA]</scope>
    <source>
        <strain evidence="12">YC6887</strain>
    </source>
</reference>
<evidence type="ECO:0000256" key="1">
    <source>
        <dbReference type="ARBA" id="ARBA00004141"/>
    </source>
</evidence>
<comment type="subcellular location">
    <subcellularLocation>
        <location evidence="1">Membrane</location>
        <topology evidence="1">Multi-pass membrane protein</topology>
    </subcellularLocation>
</comment>
<keyword evidence="3 11" id="KW-0812">Transmembrane</keyword>
<evidence type="ECO:0000313" key="12">
    <source>
        <dbReference type="EMBL" id="AJY44581.1"/>
    </source>
</evidence>
<evidence type="ECO:0000256" key="11">
    <source>
        <dbReference type="SAM" id="Phobius"/>
    </source>
</evidence>
<dbReference type="GO" id="GO:0005254">
    <property type="term" value="F:chloride channel activity"/>
    <property type="evidence" value="ECO:0007669"/>
    <property type="project" value="UniProtKB-KW"/>
</dbReference>
<proteinExistence type="predicted"/>
<evidence type="ECO:0000256" key="9">
    <source>
        <dbReference type="ARBA" id="ARBA00023303"/>
    </source>
</evidence>
<gene>
    <name evidence="12" type="ORF">TM49_01045</name>
</gene>
<evidence type="ECO:0000313" key="13">
    <source>
        <dbReference type="Proteomes" id="UP000032611"/>
    </source>
</evidence>
<keyword evidence="6 11" id="KW-0472">Membrane</keyword>
<feature type="transmembrane region" description="Helical" evidence="11">
    <location>
        <begin position="63"/>
        <end position="84"/>
    </location>
</feature>
<keyword evidence="8" id="KW-0868">Chloride</keyword>
<dbReference type="OrthoDB" id="9767361at2"/>
<feature type="coiled-coil region" evidence="10">
    <location>
        <begin position="440"/>
        <end position="467"/>
    </location>
</feature>
<dbReference type="InterPro" id="IPR014743">
    <property type="entry name" value="Cl-channel_core"/>
</dbReference>
<keyword evidence="7" id="KW-0869">Chloride channel</keyword>
<dbReference type="Gene3D" id="1.10.3080.10">
    <property type="entry name" value="Clc chloride channel"/>
    <property type="match status" value="1"/>
</dbReference>
<feature type="transmembrane region" description="Helical" evidence="11">
    <location>
        <begin position="201"/>
        <end position="219"/>
    </location>
</feature>
<keyword evidence="5" id="KW-0406">Ion transport</keyword>
<dbReference type="STRING" id="1486262.TM49_01045"/>
<dbReference type="PANTHER" id="PTHR43427:SF6">
    <property type="entry name" value="CHLORIDE CHANNEL PROTEIN CLC-E"/>
    <property type="match status" value="1"/>
</dbReference>
<dbReference type="PRINTS" id="PR00762">
    <property type="entry name" value="CLCHANNEL"/>
</dbReference>
<dbReference type="PATRIC" id="fig|1486262.3.peg.215"/>
<feature type="transmembrane region" description="Helical" evidence="11">
    <location>
        <begin position="320"/>
        <end position="344"/>
    </location>
</feature>
<name>A0A0D5LKA5_MAREN</name>
<evidence type="ECO:0000256" key="7">
    <source>
        <dbReference type="ARBA" id="ARBA00023173"/>
    </source>
</evidence>
<dbReference type="CDD" id="cd01034">
    <property type="entry name" value="EriC_like"/>
    <property type="match status" value="1"/>
</dbReference>
<keyword evidence="13" id="KW-1185">Reference proteome</keyword>
<protein>
    <submittedName>
        <fullName evidence="12">Chloride channel protein</fullName>
    </submittedName>
</protein>
<evidence type="ECO:0000256" key="6">
    <source>
        <dbReference type="ARBA" id="ARBA00023136"/>
    </source>
</evidence>
<feature type="transmembrane region" description="Helical" evidence="11">
    <location>
        <begin position="280"/>
        <end position="300"/>
    </location>
</feature>
<organism evidence="12 13">
    <name type="scientific">Martelella endophytica</name>
    <dbReference type="NCBI Taxonomy" id="1486262"/>
    <lineage>
        <taxon>Bacteria</taxon>
        <taxon>Pseudomonadati</taxon>
        <taxon>Pseudomonadota</taxon>
        <taxon>Alphaproteobacteria</taxon>
        <taxon>Hyphomicrobiales</taxon>
        <taxon>Aurantimonadaceae</taxon>
        <taxon>Martelella</taxon>
    </lineage>
</organism>
<dbReference type="Pfam" id="PF00654">
    <property type="entry name" value="Voltage_CLC"/>
    <property type="match status" value="1"/>
</dbReference>
<keyword evidence="2" id="KW-0813">Transport</keyword>